<keyword evidence="5" id="KW-0964">Secreted</keyword>
<keyword evidence="9" id="KW-1185">Reference proteome</keyword>
<comment type="subcellular location">
    <subcellularLocation>
        <location evidence="5">Secreted</location>
    </subcellularLocation>
    <subcellularLocation>
        <location evidence="5">Bacterial flagellum</location>
    </subcellularLocation>
</comment>
<evidence type="ECO:0000256" key="1">
    <source>
        <dbReference type="ARBA" id="ARBA00009764"/>
    </source>
</evidence>
<keyword evidence="8" id="KW-0282">Flagellum</keyword>
<dbReference type="PANTHER" id="PTHR30288">
    <property type="entry name" value="FLAGELLAR CAP/ASSEMBLY PROTEIN FLID"/>
    <property type="match status" value="1"/>
</dbReference>
<feature type="domain" description="Flagellar hook-associated protein 2 C-terminal" evidence="7">
    <location>
        <begin position="230"/>
        <end position="483"/>
    </location>
</feature>
<dbReference type="InterPro" id="IPR010809">
    <property type="entry name" value="FliD_C"/>
</dbReference>
<protein>
    <recommendedName>
        <fullName evidence="5">Flagellar hook-associated protein 2</fullName>
        <shortName evidence="5">HAP2</shortName>
    </recommendedName>
    <alternativeName>
        <fullName evidence="5">Flagellar cap protein</fullName>
    </alternativeName>
</protein>
<dbReference type="GO" id="GO:0009424">
    <property type="term" value="C:bacterial-type flagellum hook"/>
    <property type="evidence" value="ECO:0007669"/>
    <property type="project" value="UniProtKB-UniRule"/>
</dbReference>
<evidence type="ECO:0000256" key="5">
    <source>
        <dbReference type="RuleBase" id="RU362066"/>
    </source>
</evidence>
<comment type="function">
    <text evidence="5">Required for morphogenesis and for the elongation of the flagellar filament by facilitating polymerization of the flagellin monomers at the tip of growing filament. Forms a capping structure, which prevents flagellin subunits (transported through the central channel of the flagellum) from leaking out without polymerization at the distal end.</text>
</comment>
<keyword evidence="8" id="KW-0966">Cell projection</keyword>
<dbReference type="InterPro" id="IPR040026">
    <property type="entry name" value="FliD"/>
</dbReference>
<dbReference type="Pfam" id="PF07195">
    <property type="entry name" value="FliD_C"/>
    <property type="match status" value="1"/>
</dbReference>
<organism evidence="8 9">
    <name type="scientific">Paenisporosarcina quisquiliarum</name>
    <dbReference type="NCBI Taxonomy" id="365346"/>
    <lineage>
        <taxon>Bacteria</taxon>
        <taxon>Bacillati</taxon>
        <taxon>Bacillota</taxon>
        <taxon>Bacilli</taxon>
        <taxon>Bacillales</taxon>
        <taxon>Caryophanaceae</taxon>
        <taxon>Paenisporosarcina</taxon>
    </lineage>
</organism>
<sequence length="496" mass="54404">MRIGGLASGMDTDQLVKELMNAQKMPLNKLTQKKVWTEWQRDANREFNLSLSKLRTIASDLRFQGSFNAYSATSSNSGSLTASTTANALSGTYQVEVVNVASTAKIHSAGTIEKSAGVAAKSTDLIPATGMITIKDNSGAVLGSVDVTSGLTYADVAKKLQEATAGKTTELRASFDDTTSRFFMSTTGMGADQNFTLEFSDAALANQVINNNGQLSYSTNTAGTNYMSTATNGEVKFDGILVDNLTSNKTTINGLNLNLLQKGTSTIMVQSDTAKPLETIKNLVEKYNETISEIEKKLVEKRYPDFKPLSDEQRKDMSEKEIELWEEKARSGLLRNDPILKNALQELRSAFMDPVAGIATGNMNMLSQIGINTGKYSDGGKLFIDENKLKDALSNKPDEVMDLFTNGTNGIGNRVYAELNDVIKRLSERGGSPTSAVDNSTMSKRITQMNQEISKWNDRLKMVENRYWKQFTAMEKALSQMNSQSSWMQQNMFGGM</sequence>
<dbReference type="GO" id="GO:0009421">
    <property type="term" value="C:bacterial-type flagellum filament cap"/>
    <property type="evidence" value="ECO:0007669"/>
    <property type="project" value="InterPro"/>
</dbReference>
<evidence type="ECO:0000259" key="7">
    <source>
        <dbReference type="Pfam" id="PF07195"/>
    </source>
</evidence>
<evidence type="ECO:0000256" key="4">
    <source>
        <dbReference type="ARBA" id="ARBA00023143"/>
    </source>
</evidence>
<comment type="caution">
    <text evidence="8">The sequence shown here is derived from an EMBL/GenBank/DDBJ whole genome shotgun (WGS) entry which is preliminary data.</text>
</comment>
<feature type="domain" description="Flagellar hook-associated protein 2 N-terminal" evidence="6">
    <location>
        <begin position="8"/>
        <end position="103"/>
    </location>
</feature>
<dbReference type="GO" id="GO:0071973">
    <property type="term" value="P:bacterial-type flagellum-dependent cell motility"/>
    <property type="evidence" value="ECO:0007669"/>
    <property type="project" value="TreeGrafter"/>
</dbReference>
<dbReference type="GO" id="GO:0007155">
    <property type="term" value="P:cell adhesion"/>
    <property type="evidence" value="ECO:0007669"/>
    <property type="project" value="InterPro"/>
</dbReference>
<gene>
    <name evidence="8" type="primary">fliD</name>
    <name evidence="8" type="ORF">M9R32_07010</name>
</gene>
<evidence type="ECO:0000313" key="9">
    <source>
        <dbReference type="Proteomes" id="UP001152173"/>
    </source>
</evidence>
<evidence type="ECO:0000313" key="8">
    <source>
        <dbReference type="EMBL" id="MCZ8536929.1"/>
    </source>
</evidence>
<keyword evidence="8" id="KW-0969">Cilium</keyword>
<dbReference type="AlphaFoldDB" id="A0A9X3LGE8"/>
<dbReference type="RefSeq" id="WP_269926023.1">
    <property type="nucleotide sequence ID" value="NZ_JAMKBJ010000004.1"/>
</dbReference>
<evidence type="ECO:0000256" key="2">
    <source>
        <dbReference type="ARBA" id="ARBA00011255"/>
    </source>
</evidence>
<proteinExistence type="inferred from homology"/>
<dbReference type="Proteomes" id="UP001152173">
    <property type="component" value="Unassembled WGS sequence"/>
</dbReference>
<keyword evidence="4 5" id="KW-0975">Bacterial flagellum</keyword>
<comment type="similarity">
    <text evidence="1 5">Belongs to the FliD family.</text>
</comment>
<keyword evidence="3" id="KW-0175">Coiled coil</keyword>
<name>A0A9X3LGE8_9BACL</name>
<evidence type="ECO:0000256" key="3">
    <source>
        <dbReference type="ARBA" id="ARBA00023054"/>
    </source>
</evidence>
<dbReference type="GO" id="GO:0005576">
    <property type="term" value="C:extracellular region"/>
    <property type="evidence" value="ECO:0007669"/>
    <property type="project" value="UniProtKB-SubCell"/>
</dbReference>
<dbReference type="PANTHER" id="PTHR30288:SF0">
    <property type="entry name" value="FLAGELLAR HOOK-ASSOCIATED PROTEIN 2"/>
    <property type="match status" value="1"/>
</dbReference>
<accession>A0A9X3LGE8</accession>
<reference evidence="8" key="1">
    <citation type="submission" date="2022-05" db="EMBL/GenBank/DDBJ databases">
        <authorList>
            <person name="Colautti A."/>
            <person name="Iacumin L."/>
        </authorList>
    </citation>
    <scope>NUCLEOTIDE SEQUENCE</scope>
    <source>
        <strain evidence="8">SK 55</strain>
    </source>
</reference>
<comment type="subunit">
    <text evidence="2 5">Homopentamer.</text>
</comment>
<dbReference type="InterPro" id="IPR003481">
    <property type="entry name" value="FliD_N"/>
</dbReference>
<evidence type="ECO:0000259" key="6">
    <source>
        <dbReference type="Pfam" id="PF02465"/>
    </source>
</evidence>
<dbReference type="Pfam" id="PF02465">
    <property type="entry name" value="FliD_N"/>
    <property type="match status" value="1"/>
</dbReference>
<dbReference type="EMBL" id="JAMKBJ010000004">
    <property type="protein sequence ID" value="MCZ8536929.1"/>
    <property type="molecule type" value="Genomic_DNA"/>
</dbReference>